<protein>
    <submittedName>
        <fullName evidence="3">Invasion associated locus B family protein</fullName>
    </submittedName>
</protein>
<dbReference type="EMBL" id="JAESVP010000003">
    <property type="protein sequence ID" value="MBL4927990.1"/>
    <property type="molecule type" value="Genomic_DNA"/>
</dbReference>
<reference evidence="3" key="1">
    <citation type="submission" date="2021-01" db="EMBL/GenBank/DDBJ databases">
        <title>Genome seq and assembly of Tabrizicola sp. KVB23.</title>
        <authorList>
            <person name="Chhetri G."/>
        </authorList>
    </citation>
    <scope>NUCLEOTIDE SEQUENCE</scope>
    <source>
        <strain evidence="3">KVB23</strain>
    </source>
</reference>
<evidence type="ECO:0000256" key="2">
    <source>
        <dbReference type="SAM" id="SignalP"/>
    </source>
</evidence>
<organism evidence="3 4">
    <name type="scientific">Fuscibacter oryzae</name>
    <dbReference type="NCBI Taxonomy" id="2803939"/>
    <lineage>
        <taxon>Bacteria</taxon>
        <taxon>Pseudomonadati</taxon>
        <taxon>Pseudomonadota</taxon>
        <taxon>Alphaproteobacteria</taxon>
        <taxon>Rhodobacterales</taxon>
        <taxon>Paracoccaceae</taxon>
        <taxon>Fuscibacter</taxon>
    </lineage>
</organism>
<gene>
    <name evidence="3" type="ORF">JI744_07720</name>
</gene>
<comment type="caution">
    <text evidence="3">The sequence shown here is derived from an EMBL/GenBank/DDBJ whole genome shotgun (WGS) entry which is preliminary data.</text>
</comment>
<accession>A0A8J7MN94</accession>
<evidence type="ECO:0000313" key="3">
    <source>
        <dbReference type="EMBL" id="MBL4927990.1"/>
    </source>
</evidence>
<evidence type="ECO:0000313" key="4">
    <source>
        <dbReference type="Proteomes" id="UP000619033"/>
    </source>
</evidence>
<feature type="region of interest" description="Disordered" evidence="1">
    <location>
        <begin position="36"/>
        <end position="60"/>
    </location>
</feature>
<dbReference type="InterPro" id="IPR010642">
    <property type="entry name" value="Invasion_prot_B"/>
</dbReference>
<dbReference type="Gene3D" id="2.60.40.1880">
    <property type="entry name" value="Invasion associated locus B (IalB) protein"/>
    <property type="match status" value="1"/>
</dbReference>
<sequence>MSSYSLPRTLALALGFGLALSGTVVLAQEAAAPAATEAAPGADLNMGSTPGAPKLKEEKDAQPGEMYLGGTFEQWELRCVKAKDGSDPCELYQLLKDQKSNPVSEISMFPLPAGGKAAAGATVIVPLETMLTSNLTLTIDTAQPKVYPFTVCGSVGCVARVGFTGDEVAQFKKGAKATLTIVPFAAPDQKVNLDISLKGFTAGFESITVPEKPAGN</sequence>
<keyword evidence="4" id="KW-1185">Reference proteome</keyword>
<dbReference type="RefSeq" id="WP_202659118.1">
    <property type="nucleotide sequence ID" value="NZ_JAESVP010000003.1"/>
</dbReference>
<keyword evidence="2" id="KW-0732">Signal</keyword>
<dbReference type="Pfam" id="PF06776">
    <property type="entry name" value="IalB"/>
    <property type="match status" value="1"/>
</dbReference>
<feature type="chain" id="PRO_5035267728" evidence="2">
    <location>
        <begin position="28"/>
        <end position="216"/>
    </location>
</feature>
<name>A0A8J7MN94_9RHOB</name>
<proteinExistence type="predicted"/>
<dbReference type="Proteomes" id="UP000619033">
    <property type="component" value="Unassembled WGS sequence"/>
</dbReference>
<feature type="signal peptide" evidence="2">
    <location>
        <begin position="1"/>
        <end position="27"/>
    </location>
</feature>
<evidence type="ECO:0000256" key="1">
    <source>
        <dbReference type="SAM" id="MobiDB-lite"/>
    </source>
</evidence>
<dbReference type="AlphaFoldDB" id="A0A8J7MN94"/>
<dbReference type="InterPro" id="IPR038696">
    <property type="entry name" value="IalB_sf"/>
</dbReference>